<feature type="domain" description="PPM-type phosphatase" evidence="1">
    <location>
        <begin position="3"/>
        <end position="233"/>
    </location>
</feature>
<evidence type="ECO:0000313" key="3">
    <source>
        <dbReference type="Proteomes" id="UP000595090"/>
    </source>
</evidence>
<dbReference type="RefSeq" id="YP_010755730.1">
    <property type="nucleotide sequence ID" value="NC_073473.1"/>
</dbReference>
<protein>
    <submittedName>
        <fullName evidence="2">Phosphatase</fullName>
    </submittedName>
</protein>
<evidence type="ECO:0000259" key="1">
    <source>
        <dbReference type="PROSITE" id="PS51746"/>
    </source>
</evidence>
<evidence type="ECO:0000313" key="2">
    <source>
        <dbReference type="EMBL" id="QPL14143.1"/>
    </source>
</evidence>
<dbReference type="InterPro" id="IPR001932">
    <property type="entry name" value="PPM-type_phosphatase-like_dom"/>
</dbReference>
<accession>A0A7T0M156</accession>
<name>A0A7T0M156_9CAUD</name>
<reference evidence="2 3" key="1">
    <citation type="submission" date="2020-11" db="EMBL/GenBank/DDBJ databases">
        <authorList>
            <person name="Asamoah-Frimpong E.A."/>
            <person name="Attaran A."/>
            <person name="Berhane B."/>
            <person name="Boone B.K."/>
            <person name="Cesta G."/>
            <person name="Chorbajian C."/>
            <person name="Cowan J.T."/>
            <person name="Datu D.V."/>
            <person name="Der L."/>
            <person name="Egbunine A.O."/>
            <person name="Giampietro H."/>
            <person name="Gunnison R.P."/>
            <person name="Joseph M.A."/>
            <person name="Kiewe T."/>
            <person name="Oboh E.C."/>
            <person name="O'Neill K."/>
            <person name="Oxlaj J.A."/>
            <person name="Patel A.K."/>
            <person name="Saqaf K."/>
            <person name="Vuong K."/>
            <person name="Walker C."/>
            <person name="Wikina T."/>
            <person name="Yan T."/>
            <person name="Avazpour P."/>
            <person name="Kim F.M."/>
            <person name="Mason K.J."/>
            <person name="Nguyen D.A."/>
            <person name="Pettit S.M."/>
            <person name="Zhou O.J."/>
            <person name="Brissett D.L."/>
            <person name="Gualtieri C."/>
            <person name="Hufford T.M."/>
            <person name="Ko J.M."/>
            <person name="Novak J.K."/>
            <person name="Smith Z.M."/>
            <person name="Erill I."/>
            <person name="Caruso S.M."/>
            <person name="Garlena R.A."/>
            <person name="Russell D.A."/>
            <person name="Pope W.H."/>
            <person name="Jacobs-Sera D."/>
            <person name="Hatfull G.F."/>
        </authorList>
    </citation>
    <scope>NUCLEOTIDE SEQUENCE [LARGE SCALE GENOMIC DNA]</scope>
</reference>
<dbReference type="Proteomes" id="UP000595090">
    <property type="component" value="Segment"/>
</dbReference>
<proteinExistence type="predicted"/>
<organism evidence="2 3">
    <name type="scientific">Streptomyces phage TurkishDelight</name>
    <dbReference type="NCBI Taxonomy" id="2793708"/>
    <lineage>
        <taxon>Viruses</taxon>
        <taxon>Duplodnaviria</taxon>
        <taxon>Heunggongvirae</taxon>
        <taxon>Uroviricota</taxon>
        <taxon>Caudoviricetes</taxon>
        <taxon>Dolmabahcevirus</taxon>
        <taxon>Dolmabahcevirus turkishdelight</taxon>
    </lineage>
</organism>
<dbReference type="Gene3D" id="3.60.40.10">
    <property type="entry name" value="PPM-type phosphatase domain"/>
    <property type="match status" value="1"/>
</dbReference>
<dbReference type="PROSITE" id="PS51746">
    <property type="entry name" value="PPM_2"/>
    <property type="match status" value="1"/>
</dbReference>
<keyword evidence="3" id="KW-1185">Reference proteome</keyword>
<dbReference type="KEGG" id="vg:80020400"/>
<dbReference type="SUPFAM" id="SSF81606">
    <property type="entry name" value="PP2C-like"/>
    <property type="match status" value="1"/>
</dbReference>
<sequence>MRNYASAQEVGGRDRQCDATAVAAAPGGVMAYALLDGIGSEPEVARWTRAAAHRLAFTAAHHRDAETGLRAVYDHYAADPERQWNDELPKAAAVVAVTVPGKPLTVAWSGDSRAYLLRGGTFERLTNDHNLRRVRGGPANLLTSCLGSTDTDDELQAHVRHPAVEATTRHPAHRWARLALFSDGGYEPLEQSCVRMEDHLVGAVEDVPGGLVSMAVELGGFRPDNATALVADLHQGIHY</sequence>
<dbReference type="SMART" id="SM00332">
    <property type="entry name" value="PP2Cc"/>
    <property type="match status" value="1"/>
</dbReference>
<dbReference type="EMBL" id="MW291017">
    <property type="protein sequence ID" value="QPL14143.1"/>
    <property type="molecule type" value="Genomic_DNA"/>
</dbReference>
<gene>
    <name evidence="2" type="primary">114</name>
    <name evidence="2" type="ORF">SEA_TURKISHDELIGHT_114</name>
</gene>
<dbReference type="Pfam" id="PF00481">
    <property type="entry name" value="PP2C"/>
    <property type="match status" value="1"/>
</dbReference>
<dbReference type="GeneID" id="80020400"/>
<dbReference type="InterPro" id="IPR036457">
    <property type="entry name" value="PPM-type-like_dom_sf"/>
</dbReference>